<comment type="caution">
    <text evidence="1">The sequence shown here is derived from an EMBL/GenBank/DDBJ whole genome shotgun (WGS) entry which is preliminary data.</text>
</comment>
<evidence type="ECO:0000313" key="2">
    <source>
        <dbReference type="Proteomes" id="UP001058074"/>
    </source>
</evidence>
<name>A0ACB5RAQ7_9CLOT</name>
<proteinExistence type="predicted"/>
<sequence>MKYSKNKIIHFFVFGSIYMNVEIIARIVGKQLVGYKGIKPLSLMGYTSLWMFAVGGICGVLIGSLNDHPRFYDKKIWQQILIGGTTITLAELFSGILLNLILGLNIWDYSKDSFNFMGQIELKNCLLWYLMITPIIIWFDDMLTYYLYKEGESYNLLEVYKKLIKLK</sequence>
<gene>
    <name evidence="1" type="ORF">rsdtw13_14650</name>
</gene>
<accession>A0ACB5RAQ7</accession>
<reference evidence="1" key="1">
    <citation type="journal article" date="2025" name="Int. J. Syst. Evol. Microbiol.">
        <title>Inconstantimicrobium mannanitabidum sp. nov., a novel member of the family Clostridiaceae isolated from anoxic soil under the treatment of reductive soil disinfestation.</title>
        <authorList>
            <person name="Ueki A."/>
            <person name="Tonouchi A."/>
            <person name="Honma S."/>
            <person name="Kaku N."/>
            <person name="Ueki K."/>
        </authorList>
    </citation>
    <scope>NUCLEOTIDE SEQUENCE</scope>
    <source>
        <strain evidence="1">TW13</strain>
    </source>
</reference>
<keyword evidence="2" id="KW-1185">Reference proteome</keyword>
<organism evidence="1 2">
    <name type="scientific">Inconstantimicrobium mannanitabidum</name>
    <dbReference type="NCBI Taxonomy" id="1604901"/>
    <lineage>
        <taxon>Bacteria</taxon>
        <taxon>Bacillati</taxon>
        <taxon>Bacillota</taxon>
        <taxon>Clostridia</taxon>
        <taxon>Eubacteriales</taxon>
        <taxon>Clostridiaceae</taxon>
        <taxon>Inconstantimicrobium</taxon>
    </lineage>
</organism>
<dbReference type="EMBL" id="BROD01000001">
    <property type="protein sequence ID" value="GKX66207.1"/>
    <property type="molecule type" value="Genomic_DNA"/>
</dbReference>
<protein>
    <submittedName>
        <fullName evidence="1">Membrane protein</fullName>
    </submittedName>
</protein>
<dbReference type="Proteomes" id="UP001058074">
    <property type="component" value="Unassembled WGS sequence"/>
</dbReference>
<evidence type="ECO:0000313" key="1">
    <source>
        <dbReference type="EMBL" id="GKX66207.1"/>
    </source>
</evidence>